<keyword evidence="7" id="KW-0472">Membrane</keyword>
<keyword evidence="7" id="KW-1133">Transmembrane helix</keyword>
<evidence type="ECO:0000256" key="4">
    <source>
        <dbReference type="ARBA" id="ARBA00022777"/>
    </source>
</evidence>
<dbReference type="GO" id="GO:0000160">
    <property type="term" value="P:phosphorelay signal transduction system"/>
    <property type="evidence" value="ECO:0007669"/>
    <property type="project" value="UniProtKB-KW"/>
</dbReference>
<dbReference type="GO" id="GO:0004673">
    <property type="term" value="F:protein histidine kinase activity"/>
    <property type="evidence" value="ECO:0007669"/>
    <property type="project" value="UniProtKB-EC"/>
</dbReference>
<dbReference type="SMART" id="SM00387">
    <property type="entry name" value="HATPase_c"/>
    <property type="match status" value="1"/>
</dbReference>
<keyword evidence="5" id="KW-0902">Two-component regulatory system</keyword>
<dbReference type="PROSITE" id="PS50109">
    <property type="entry name" value="HIS_KIN"/>
    <property type="match status" value="1"/>
</dbReference>
<evidence type="ECO:0000256" key="2">
    <source>
        <dbReference type="ARBA" id="ARBA00012438"/>
    </source>
</evidence>
<keyword evidence="3" id="KW-0808">Transferase</keyword>
<evidence type="ECO:0000313" key="9">
    <source>
        <dbReference type="EMBL" id="KXA98156.1"/>
    </source>
</evidence>
<reference evidence="9 10" key="1">
    <citation type="journal article" date="2016" name="Sci. Rep.">
        <title>Metabolic traits of an uncultured archaeal lineage -MSBL1- from brine pools of the Red Sea.</title>
        <authorList>
            <person name="Mwirichia R."/>
            <person name="Alam I."/>
            <person name="Rashid M."/>
            <person name="Vinu M."/>
            <person name="Ba-Alawi W."/>
            <person name="Anthony Kamau A."/>
            <person name="Kamanda Ngugi D."/>
            <person name="Goker M."/>
            <person name="Klenk H.P."/>
            <person name="Bajic V."/>
            <person name="Stingl U."/>
        </authorList>
    </citation>
    <scope>NUCLEOTIDE SEQUENCE [LARGE SCALE GENOMIC DNA]</scope>
    <source>
        <strain evidence="9">SCGC-AAA259I09</strain>
    </source>
</reference>
<evidence type="ECO:0000256" key="3">
    <source>
        <dbReference type="ARBA" id="ARBA00022679"/>
    </source>
</evidence>
<evidence type="ECO:0000256" key="6">
    <source>
        <dbReference type="SAM" id="Coils"/>
    </source>
</evidence>
<evidence type="ECO:0000256" key="1">
    <source>
        <dbReference type="ARBA" id="ARBA00000085"/>
    </source>
</evidence>
<protein>
    <recommendedName>
        <fullName evidence="2">histidine kinase</fullName>
        <ecNumber evidence="2">2.7.13.3</ecNumber>
    </recommendedName>
</protein>
<dbReference type="PANTHER" id="PTHR43711">
    <property type="entry name" value="TWO-COMPONENT HISTIDINE KINASE"/>
    <property type="match status" value="1"/>
</dbReference>
<evidence type="ECO:0000259" key="8">
    <source>
        <dbReference type="PROSITE" id="PS50109"/>
    </source>
</evidence>
<name>A0A133UVH4_9EURY</name>
<gene>
    <name evidence="9" type="ORF">AKJ37_01145</name>
</gene>
<evidence type="ECO:0000256" key="5">
    <source>
        <dbReference type="ARBA" id="ARBA00023012"/>
    </source>
</evidence>
<comment type="caution">
    <text evidence="9">The sequence shown here is derived from an EMBL/GenBank/DDBJ whole genome shotgun (WGS) entry which is preliminary data.</text>
</comment>
<accession>A0A133UVH4</accession>
<keyword evidence="4" id="KW-0418">Kinase</keyword>
<dbReference type="InterPro" id="IPR004358">
    <property type="entry name" value="Sig_transdc_His_kin-like_C"/>
</dbReference>
<keyword evidence="6" id="KW-0175">Coiled coil</keyword>
<dbReference type="Gene3D" id="3.30.565.10">
    <property type="entry name" value="Histidine kinase-like ATPase, C-terminal domain"/>
    <property type="match status" value="1"/>
</dbReference>
<dbReference type="InterPro" id="IPR036890">
    <property type="entry name" value="HATPase_C_sf"/>
</dbReference>
<evidence type="ECO:0000313" key="10">
    <source>
        <dbReference type="Proteomes" id="UP000070463"/>
    </source>
</evidence>
<sequence length="353" mass="40296">MSITKVENKSDILEKDETFLEKEDNTPSPSKIKEKVETVENEIEDLLSSQWSYAKQMLKFSFSSWIFGLSFFIASLIIYKGPEFLLKIPPLSLSLLVGACAAPITIASIFLRNKNKRIQKLKNKKSKLLSQYEKALILSEKKKEEILHSLLRHDVKNKIRIAQGYHKILQKFELSEEVKDYLKKANKAIRKSTDIIEKVRTLREIRNENMVKNIKINPILEKLIANNKDIADQNNIQIKKKATDCKIRGGELLEELFSNLIENSIKHSNGNKIKITNREKDSECIVSVEDNGKGIPDEEKEKIFERNYRKSKSGGTGLGLYLVKEIAESYGGSVEVKNSELGGARFDVHLKKA</sequence>
<dbReference type="Pfam" id="PF02518">
    <property type="entry name" value="HATPase_c"/>
    <property type="match status" value="1"/>
</dbReference>
<dbReference type="Proteomes" id="UP000070463">
    <property type="component" value="Unassembled WGS sequence"/>
</dbReference>
<dbReference type="PANTHER" id="PTHR43711:SF1">
    <property type="entry name" value="HISTIDINE KINASE 1"/>
    <property type="match status" value="1"/>
</dbReference>
<feature type="transmembrane region" description="Helical" evidence="7">
    <location>
        <begin position="60"/>
        <end position="79"/>
    </location>
</feature>
<feature type="coiled-coil region" evidence="6">
    <location>
        <begin position="111"/>
        <end position="138"/>
    </location>
</feature>
<dbReference type="InterPro" id="IPR005467">
    <property type="entry name" value="His_kinase_dom"/>
</dbReference>
<organism evidence="9 10">
    <name type="scientific">candidate division MSBL1 archaeon SCGC-AAA259I09</name>
    <dbReference type="NCBI Taxonomy" id="1698267"/>
    <lineage>
        <taxon>Archaea</taxon>
        <taxon>Methanobacteriati</taxon>
        <taxon>Methanobacteriota</taxon>
        <taxon>candidate division MSBL1</taxon>
    </lineage>
</organism>
<feature type="domain" description="Histidine kinase" evidence="8">
    <location>
        <begin position="150"/>
        <end position="353"/>
    </location>
</feature>
<evidence type="ECO:0000256" key="7">
    <source>
        <dbReference type="SAM" id="Phobius"/>
    </source>
</evidence>
<keyword evidence="7" id="KW-0812">Transmembrane</keyword>
<dbReference type="SUPFAM" id="SSF55874">
    <property type="entry name" value="ATPase domain of HSP90 chaperone/DNA topoisomerase II/histidine kinase"/>
    <property type="match status" value="1"/>
</dbReference>
<comment type="catalytic activity">
    <reaction evidence="1">
        <text>ATP + protein L-histidine = ADP + protein N-phospho-L-histidine.</text>
        <dbReference type="EC" id="2.7.13.3"/>
    </reaction>
</comment>
<keyword evidence="10" id="KW-1185">Reference proteome</keyword>
<dbReference type="InterPro" id="IPR003594">
    <property type="entry name" value="HATPase_dom"/>
</dbReference>
<dbReference type="InterPro" id="IPR050736">
    <property type="entry name" value="Sensor_HK_Regulatory"/>
</dbReference>
<proteinExistence type="predicted"/>
<feature type="transmembrane region" description="Helical" evidence="7">
    <location>
        <begin position="91"/>
        <end position="111"/>
    </location>
</feature>
<dbReference type="AlphaFoldDB" id="A0A133UVH4"/>
<dbReference type="PRINTS" id="PR00344">
    <property type="entry name" value="BCTRLSENSOR"/>
</dbReference>
<dbReference type="CDD" id="cd00075">
    <property type="entry name" value="HATPase"/>
    <property type="match status" value="1"/>
</dbReference>
<dbReference type="EC" id="2.7.13.3" evidence="2"/>
<dbReference type="EMBL" id="LHXR01000007">
    <property type="protein sequence ID" value="KXA98156.1"/>
    <property type="molecule type" value="Genomic_DNA"/>
</dbReference>